<keyword evidence="1" id="KW-1133">Transmembrane helix</keyword>
<dbReference type="Proteomes" id="UP001596978">
    <property type="component" value="Unassembled WGS sequence"/>
</dbReference>
<gene>
    <name evidence="2" type="ORF">ACFQ1M_11585</name>
</gene>
<accession>A0ABW3D192</accession>
<dbReference type="Pfam" id="PF17555">
    <property type="entry name" value="TssN"/>
    <property type="match status" value="1"/>
</dbReference>
<dbReference type="EMBL" id="JBHTJH010000017">
    <property type="protein sequence ID" value="MFD0862845.1"/>
    <property type="molecule type" value="Genomic_DNA"/>
</dbReference>
<evidence type="ECO:0000313" key="3">
    <source>
        <dbReference type="Proteomes" id="UP001596978"/>
    </source>
</evidence>
<feature type="transmembrane region" description="Helical" evidence="1">
    <location>
        <begin position="75"/>
        <end position="93"/>
    </location>
</feature>
<dbReference type="RefSeq" id="WP_386408360.1">
    <property type="nucleotide sequence ID" value="NZ_JBHTJH010000017.1"/>
</dbReference>
<comment type="caution">
    <text evidence="2">The sequence shown here is derived from an EMBL/GenBank/DDBJ whole genome shotgun (WGS) entry which is preliminary data.</text>
</comment>
<proteinExistence type="predicted"/>
<keyword evidence="1" id="KW-0472">Membrane</keyword>
<name>A0ABW3D192_9FLAO</name>
<evidence type="ECO:0000313" key="2">
    <source>
        <dbReference type="EMBL" id="MFD0862845.1"/>
    </source>
</evidence>
<organism evidence="2 3">
    <name type="scientific">Sungkyunkwania multivorans</name>
    <dbReference type="NCBI Taxonomy" id="1173618"/>
    <lineage>
        <taxon>Bacteria</taxon>
        <taxon>Pseudomonadati</taxon>
        <taxon>Bacteroidota</taxon>
        <taxon>Flavobacteriia</taxon>
        <taxon>Flavobacteriales</taxon>
        <taxon>Flavobacteriaceae</taxon>
        <taxon>Sungkyunkwania</taxon>
    </lineage>
</organism>
<feature type="transmembrane region" description="Helical" evidence="1">
    <location>
        <begin position="14"/>
        <end position="34"/>
    </location>
</feature>
<feature type="transmembrane region" description="Helical" evidence="1">
    <location>
        <begin position="46"/>
        <end position="63"/>
    </location>
</feature>
<keyword evidence="1" id="KW-0812">Transmembrane</keyword>
<keyword evidence="3" id="KW-1185">Reference proteome</keyword>
<feature type="transmembrane region" description="Helical" evidence="1">
    <location>
        <begin position="140"/>
        <end position="156"/>
    </location>
</feature>
<sequence>MNLFLATTTMSPDFFKIGIILIAISAILMGFVAALKKLFVKNRKKVILWFLVVLLLFALNALLSNDKVLNDIPLNSFIGFQVVFFCFGILHVLAMRKFFPALSEKSPGFWPEFLLTLVTIMIGLISFVAVLDIYEPQYKYVFMVAALWYMIPLMVLKTYEYAVAIPVSIYKKWFYPIDKKMSDPKDEEMQNPLVISFELFKDNAQEDLTNFRLKAPEKMEFGKLFYFFINDYNELHPESKINFLDEANNPNGWIFYSKPSWFRSRKHIDFSRTVESNGIKEDDVVICERA</sequence>
<protein>
    <submittedName>
        <fullName evidence="2">TssN family type VI secretion system protein</fullName>
    </submittedName>
</protein>
<reference evidence="3" key="1">
    <citation type="journal article" date="2019" name="Int. J. Syst. Evol. Microbiol.">
        <title>The Global Catalogue of Microorganisms (GCM) 10K type strain sequencing project: providing services to taxonomists for standard genome sequencing and annotation.</title>
        <authorList>
            <consortium name="The Broad Institute Genomics Platform"/>
            <consortium name="The Broad Institute Genome Sequencing Center for Infectious Disease"/>
            <person name="Wu L."/>
            <person name="Ma J."/>
        </authorList>
    </citation>
    <scope>NUCLEOTIDE SEQUENCE [LARGE SCALE GENOMIC DNA]</scope>
    <source>
        <strain evidence="3">CCUG 62952</strain>
    </source>
</reference>
<dbReference type="InterPro" id="IPR035177">
    <property type="entry name" value="TssN"/>
</dbReference>
<feature type="transmembrane region" description="Helical" evidence="1">
    <location>
        <begin position="113"/>
        <end position="134"/>
    </location>
</feature>
<evidence type="ECO:0000256" key="1">
    <source>
        <dbReference type="SAM" id="Phobius"/>
    </source>
</evidence>